<evidence type="ECO:0000256" key="1">
    <source>
        <dbReference type="SAM" id="MobiDB-lite"/>
    </source>
</evidence>
<dbReference type="EMBL" id="LT554016">
    <property type="protein sequence ID" value="SAM02847.1"/>
    <property type="molecule type" value="Genomic_DNA"/>
</dbReference>
<keyword evidence="2" id="KW-1133">Transmembrane helix</keyword>
<evidence type="ECO:0008006" key="5">
    <source>
        <dbReference type="Google" id="ProtNLM"/>
    </source>
</evidence>
<feature type="compositionally biased region" description="Basic and acidic residues" evidence="1">
    <location>
        <begin position="398"/>
        <end position="407"/>
    </location>
</feature>
<dbReference type="OrthoDB" id="2283251at2759"/>
<reference evidence="3" key="1">
    <citation type="submission" date="2016-04" db="EMBL/GenBank/DDBJ databases">
        <authorList>
            <person name="Evans L.H."/>
            <person name="Alamgir A."/>
            <person name="Owens N."/>
            <person name="Weber N.D."/>
            <person name="Virtaneva K."/>
            <person name="Barbian K."/>
            <person name="Babar A."/>
            <person name="Rosenke K."/>
        </authorList>
    </citation>
    <scope>NUCLEOTIDE SEQUENCE [LARGE SCALE GENOMIC DNA]</scope>
    <source>
        <strain evidence="3">CBS 101.48</strain>
    </source>
</reference>
<feature type="transmembrane region" description="Helical" evidence="2">
    <location>
        <begin position="179"/>
        <end position="201"/>
    </location>
</feature>
<feature type="transmembrane region" description="Helical" evidence="2">
    <location>
        <begin position="20"/>
        <end position="40"/>
    </location>
</feature>
<evidence type="ECO:0000256" key="2">
    <source>
        <dbReference type="SAM" id="Phobius"/>
    </source>
</evidence>
<dbReference type="Proteomes" id="UP000078561">
    <property type="component" value="Unassembled WGS sequence"/>
</dbReference>
<gene>
    <name evidence="3" type="primary">ABSGL_08663.1 scaffold 10421</name>
</gene>
<dbReference type="STRING" id="4829.A0A168PRH0"/>
<sequence>MTLQGCVEHDAYLYINYVSLAWSALCSVLVLGIVGWRVLYRGQKIVEFHGLFPRVKPIESLGLFGGLFNFSRMIHSIILITDVAPWPTFRLFMFDLSWQLGFTAFTCYFFGVSHTLSVSNRVIFKAWVGSTTFFEAVSTATTLVPFIVPTIFNIMSGIYATQGNMALAGKYTSVNYYCWAVFAFVLAILIMFAGLRLIALLNDHLSSQLNRHNNMAKIKTGALKIKITMLAGCATLICLAIIACLYAAARFSITLHSSYSITLATIVNFIGPATSTVICLAVLLNPAIVSTLGFWSFGSISESQSLPPPFESNTPSTIPPPDHSFYHALHHDIKLDQDEKEPDMNPQYSDIPYGYPRSHPSNTNRLENDQMRYNCTTEAIRLQRPWSPSKPNTITQSDIKDHLPASG</sequence>
<keyword evidence="4" id="KW-1185">Reference proteome</keyword>
<dbReference type="InParanoid" id="A0A168PRH0"/>
<organism evidence="3">
    <name type="scientific">Absidia glauca</name>
    <name type="common">Pin mould</name>
    <dbReference type="NCBI Taxonomy" id="4829"/>
    <lineage>
        <taxon>Eukaryota</taxon>
        <taxon>Fungi</taxon>
        <taxon>Fungi incertae sedis</taxon>
        <taxon>Mucoromycota</taxon>
        <taxon>Mucoromycotina</taxon>
        <taxon>Mucoromycetes</taxon>
        <taxon>Mucorales</taxon>
        <taxon>Cunninghamellaceae</taxon>
        <taxon>Absidia</taxon>
    </lineage>
</organism>
<feature type="transmembrane region" description="Helical" evidence="2">
    <location>
        <begin position="136"/>
        <end position="159"/>
    </location>
</feature>
<protein>
    <recommendedName>
        <fullName evidence="5">G-protein coupled receptors family 1 profile domain-containing protein</fullName>
    </recommendedName>
</protein>
<keyword evidence="2" id="KW-0812">Transmembrane</keyword>
<name>A0A168PRH0_ABSGL</name>
<feature type="transmembrane region" description="Helical" evidence="2">
    <location>
        <begin position="100"/>
        <end position="124"/>
    </location>
</feature>
<keyword evidence="2" id="KW-0472">Membrane</keyword>
<accession>A0A168PRH0</accession>
<proteinExistence type="predicted"/>
<dbReference type="AlphaFoldDB" id="A0A168PRH0"/>
<feature type="region of interest" description="Disordered" evidence="1">
    <location>
        <begin position="382"/>
        <end position="407"/>
    </location>
</feature>
<feature type="transmembrane region" description="Helical" evidence="2">
    <location>
        <begin position="261"/>
        <end position="284"/>
    </location>
</feature>
<feature type="transmembrane region" description="Helical" evidence="2">
    <location>
        <begin position="227"/>
        <end position="249"/>
    </location>
</feature>
<evidence type="ECO:0000313" key="4">
    <source>
        <dbReference type="Proteomes" id="UP000078561"/>
    </source>
</evidence>
<evidence type="ECO:0000313" key="3">
    <source>
        <dbReference type="EMBL" id="SAM02847.1"/>
    </source>
</evidence>